<dbReference type="GO" id="GO:0071949">
    <property type="term" value="F:FAD binding"/>
    <property type="evidence" value="ECO:0007669"/>
    <property type="project" value="InterPro"/>
</dbReference>
<dbReference type="InterPro" id="IPR016169">
    <property type="entry name" value="FAD-bd_PCMH_sub2"/>
</dbReference>
<dbReference type="Gene3D" id="3.40.462.20">
    <property type="match status" value="1"/>
</dbReference>
<accession>A0AAD5VPM2</accession>
<evidence type="ECO:0000313" key="8">
    <source>
        <dbReference type="Proteomes" id="UP001213000"/>
    </source>
</evidence>
<reference evidence="7" key="1">
    <citation type="submission" date="2022-07" db="EMBL/GenBank/DDBJ databases">
        <title>Genome Sequence of Leucocoprinus birnbaumii.</title>
        <authorList>
            <person name="Buettner E."/>
        </authorList>
    </citation>
    <scope>NUCLEOTIDE SEQUENCE</scope>
    <source>
        <strain evidence="7">VT141</strain>
    </source>
</reference>
<dbReference type="EMBL" id="JANIEX010000777">
    <property type="protein sequence ID" value="KAJ3563269.1"/>
    <property type="molecule type" value="Genomic_DNA"/>
</dbReference>
<dbReference type="Gene3D" id="3.30.43.10">
    <property type="entry name" value="Uridine Diphospho-n-acetylenolpyruvylglucosamine Reductase, domain 2"/>
    <property type="match status" value="1"/>
</dbReference>
<comment type="similarity">
    <text evidence="2">Belongs to the oxygen-dependent FAD-linked oxidoreductase family.</text>
</comment>
<keyword evidence="3" id="KW-0285">Flavoprotein</keyword>
<dbReference type="InterPro" id="IPR012951">
    <property type="entry name" value="BBE"/>
</dbReference>
<feature type="domain" description="FAD-binding PCMH-type" evidence="6">
    <location>
        <begin position="33"/>
        <end position="205"/>
    </location>
</feature>
<dbReference type="PANTHER" id="PTHR42973">
    <property type="entry name" value="BINDING OXIDOREDUCTASE, PUTATIVE (AFU_ORTHOLOGUE AFUA_1G17690)-RELATED"/>
    <property type="match status" value="1"/>
</dbReference>
<evidence type="ECO:0000256" key="1">
    <source>
        <dbReference type="ARBA" id="ARBA00001974"/>
    </source>
</evidence>
<dbReference type="PANTHER" id="PTHR42973:SF39">
    <property type="entry name" value="FAD-BINDING PCMH-TYPE DOMAIN-CONTAINING PROTEIN"/>
    <property type="match status" value="1"/>
</dbReference>
<keyword evidence="4" id="KW-0274">FAD</keyword>
<evidence type="ECO:0000256" key="5">
    <source>
        <dbReference type="ARBA" id="ARBA00023002"/>
    </source>
</evidence>
<name>A0AAD5VPM2_9AGAR</name>
<dbReference type="Gene3D" id="3.30.465.10">
    <property type="match status" value="1"/>
</dbReference>
<proteinExistence type="inferred from homology"/>
<organism evidence="7 8">
    <name type="scientific">Leucocoprinus birnbaumii</name>
    <dbReference type="NCBI Taxonomy" id="56174"/>
    <lineage>
        <taxon>Eukaryota</taxon>
        <taxon>Fungi</taxon>
        <taxon>Dikarya</taxon>
        <taxon>Basidiomycota</taxon>
        <taxon>Agaricomycotina</taxon>
        <taxon>Agaricomycetes</taxon>
        <taxon>Agaricomycetidae</taxon>
        <taxon>Agaricales</taxon>
        <taxon>Agaricineae</taxon>
        <taxon>Agaricaceae</taxon>
        <taxon>Leucocoprinus</taxon>
    </lineage>
</organism>
<dbReference type="PROSITE" id="PS51387">
    <property type="entry name" value="FAD_PCMH"/>
    <property type="match status" value="1"/>
</dbReference>
<evidence type="ECO:0000256" key="2">
    <source>
        <dbReference type="ARBA" id="ARBA00005466"/>
    </source>
</evidence>
<protein>
    <recommendedName>
        <fullName evidence="6">FAD-binding PCMH-type domain-containing protein</fullName>
    </recommendedName>
</protein>
<evidence type="ECO:0000256" key="4">
    <source>
        <dbReference type="ARBA" id="ARBA00022827"/>
    </source>
</evidence>
<comment type="caution">
    <text evidence="7">The sequence shown here is derived from an EMBL/GenBank/DDBJ whole genome shotgun (WGS) entry which is preliminary data.</text>
</comment>
<comment type="cofactor">
    <cofactor evidence="1">
        <name>FAD</name>
        <dbReference type="ChEBI" id="CHEBI:57692"/>
    </cofactor>
</comment>
<evidence type="ECO:0000256" key="3">
    <source>
        <dbReference type="ARBA" id="ARBA00022630"/>
    </source>
</evidence>
<dbReference type="InterPro" id="IPR050416">
    <property type="entry name" value="FAD-linked_Oxidoreductase"/>
</dbReference>
<dbReference type="InterPro" id="IPR036318">
    <property type="entry name" value="FAD-bd_PCMH-like_sf"/>
</dbReference>
<dbReference type="GO" id="GO:0016491">
    <property type="term" value="F:oxidoreductase activity"/>
    <property type="evidence" value="ECO:0007669"/>
    <property type="project" value="UniProtKB-KW"/>
</dbReference>
<dbReference type="InterPro" id="IPR006094">
    <property type="entry name" value="Oxid_FAD_bind_N"/>
</dbReference>
<dbReference type="SUPFAM" id="SSF56176">
    <property type="entry name" value="FAD-binding/transporter-associated domain-like"/>
    <property type="match status" value="1"/>
</dbReference>
<dbReference type="Pfam" id="PF08031">
    <property type="entry name" value="BBE"/>
    <property type="match status" value="1"/>
</dbReference>
<dbReference type="InterPro" id="IPR016167">
    <property type="entry name" value="FAD-bd_PCMH_sub1"/>
</dbReference>
<dbReference type="Pfam" id="PF01565">
    <property type="entry name" value="FAD_binding_4"/>
    <property type="match status" value="1"/>
</dbReference>
<keyword evidence="5" id="KW-0560">Oxidoreductase</keyword>
<dbReference type="Proteomes" id="UP001213000">
    <property type="component" value="Unassembled WGS sequence"/>
</dbReference>
<dbReference type="InterPro" id="IPR016166">
    <property type="entry name" value="FAD-bd_PCMH"/>
</dbReference>
<evidence type="ECO:0000313" key="7">
    <source>
        <dbReference type="EMBL" id="KAJ3563269.1"/>
    </source>
</evidence>
<keyword evidence="8" id="KW-1185">Reference proteome</keyword>
<dbReference type="AlphaFoldDB" id="A0AAD5VPM2"/>
<evidence type="ECO:0000259" key="6">
    <source>
        <dbReference type="PROSITE" id="PS51387"/>
    </source>
</evidence>
<sequence>MVSTAVLSPNIKGDVVTPGHPDYDTAIHRWAINAEKNAAVVVYVKDEADVVASIRFARENQLPIAIRCGGHSPTGASSVDGGLVIDLSRHLTNVRVDPVKQLAYVGGGALWEHVDKAAIEHGLATVGGTVNHTGVGGLILGGGFGWLSGEHGLTIDNVVQVTLVSADGSILTANETENPDLFFGVRGGGSNFGVVTEFVLRLHPQGRNVFAGSVVFPGGSLEKVIGFAKEWYPNVGEKEGMLMMTTAQPDGTPIIICNIFYNGSEEEGRANYKKLYDIGPVADGAKEIPYESVNTLVNPMVVHRNGVYWKGVAHDGPDFEIVANAHQKIVEIMKGGKFMASAIYEWIPLKKINSVPFNSTAYRRNPKPNCLILLGWLGSAHTAEMVDGARTLTHQIATCVAGGEANLKDSSKTQGYANYDPEGVKGDGDEVKDKAAIAFGDNYPRLQKVKRKYDPESVFNRWFAITPA</sequence>
<gene>
    <name evidence="7" type="ORF">NP233_g9049</name>
</gene>